<dbReference type="GO" id="GO:0008270">
    <property type="term" value="F:zinc ion binding"/>
    <property type="evidence" value="ECO:0007669"/>
    <property type="project" value="UniProtKB-UniRule"/>
</dbReference>
<keyword evidence="4 5" id="KW-0862">Zinc</keyword>
<accession>A0A089QH39</accession>
<dbReference type="InterPro" id="IPR037187">
    <property type="entry name" value="DnaK_N"/>
</dbReference>
<evidence type="ECO:0000256" key="4">
    <source>
        <dbReference type="ARBA" id="ARBA00022833"/>
    </source>
</evidence>
<evidence type="ECO:0000256" key="5">
    <source>
        <dbReference type="HAMAP-Rule" id="MF_00926"/>
    </source>
</evidence>
<dbReference type="GO" id="GO:0010468">
    <property type="term" value="P:regulation of gene expression"/>
    <property type="evidence" value="ECO:0007669"/>
    <property type="project" value="UniProtKB-UniRule"/>
</dbReference>
<dbReference type="HAMAP" id="MF_00926">
    <property type="entry name" value="DksA"/>
    <property type="match status" value="1"/>
</dbReference>
<comment type="function">
    <text evidence="5">Transcription factor that acts by binding directly to the RNA polymerase (RNAP). Required for negative regulation of rRNA expression and positive regulation of several amino acid biosynthesis promoters.</text>
</comment>
<dbReference type="InterPro" id="IPR012784">
    <property type="entry name" value="DksA_RNA_pol-bd"/>
</dbReference>
<dbReference type="SUPFAM" id="SSF109635">
    <property type="entry name" value="DnaK suppressor protein DksA, alpha-hairpin domain"/>
    <property type="match status" value="1"/>
</dbReference>
<proteinExistence type="inferred from homology"/>
<evidence type="ECO:0000259" key="8">
    <source>
        <dbReference type="Pfam" id="PF21157"/>
    </source>
</evidence>
<dbReference type="PROSITE" id="PS51128">
    <property type="entry name" value="ZF_DKSA_2"/>
    <property type="match status" value="1"/>
</dbReference>
<evidence type="ECO:0000313" key="9">
    <source>
        <dbReference type="EMBL" id="AIQ93894.1"/>
    </source>
</evidence>
<name>A0A089QH39_9HYPH</name>
<evidence type="ECO:0000313" key="10">
    <source>
        <dbReference type="Proteomes" id="UP000029492"/>
    </source>
</evidence>
<dbReference type="PANTHER" id="PTHR33823:SF2">
    <property type="entry name" value="RNA POLYMERASE-BINDING TRANSCRIPTION FACTOR DKSA"/>
    <property type="match status" value="1"/>
</dbReference>
<feature type="domain" description="DnaK suppressor protein DksA N-terminal" evidence="8">
    <location>
        <begin position="23"/>
        <end position="93"/>
    </location>
</feature>
<feature type="zinc finger region" description="dksA C4-type" evidence="6">
    <location>
        <begin position="101"/>
        <end position="125"/>
    </location>
</feature>
<dbReference type="Proteomes" id="UP000029492">
    <property type="component" value="Chromosome"/>
</dbReference>
<dbReference type="InterPro" id="IPR000962">
    <property type="entry name" value="Znf_DskA_TraR"/>
</dbReference>
<comment type="subunit">
    <text evidence="5">Interacts directly with the RNA polymerase.</text>
</comment>
<comment type="caution">
    <text evidence="5">Lacks conserved residue(s) required for the propagation of feature annotation.</text>
</comment>
<dbReference type="GO" id="GO:0005737">
    <property type="term" value="C:cytoplasm"/>
    <property type="evidence" value="ECO:0007669"/>
    <property type="project" value="UniProtKB-SubCell"/>
</dbReference>
<protein>
    <recommendedName>
        <fullName evidence="5">RNA polymerase-binding transcription factor DksA</fullName>
    </recommendedName>
</protein>
<keyword evidence="1 5" id="KW-0963">Cytoplasm</keyword>
<dbReference type="KEGG" id="mor:MOC_6139"/>
<comment type="subcellular location">
    <subcellularLocation>
        <location evidence="5">Cytoplasm</location>
    </subcellularLocation>
</comment>
<dbReference type="Pfam" id="PF01258">
    <property type="entry name" value="zf-dskA_traR"/>
    <property type="match status" value="1"/>
</dbReference>
<reference evidence="9 10" key="1">
    <citation type="journal article" date="2014" name="PLoS ONE">
        <title>Genome Information of Methylobacterium oryzae, a Plant-Probiotic Methylotroph in the Phyllosphere.</title>
        <authorList>
            <person name="Kwak M.J."/>
            <person name="Jeong H."/>
            <person name="Madhaiyan M."/>
            <person name="Lee Y."/>
            <person name="Sa T.M."/>
            <person name="Oh T.K."/>
            <person name="Kim J.F."/>
        </authorList>
    </citation>
    <scope>NUCLEOTIDE SEQUENCE [LARGE SCALE GENOMIC DNA]</scope>
    <source>
        <strain evidence="9 10">CBMB20</strain>
    </source>
</reference>
<evidence type="ECO:0000256" key="1">
    <source>
        <dbReference type="ARBA" id="ARBA00022490"/>
    </source>
</evidence>
<keyword evidence="3 5" id="KW-0863">Zinc-finger</keyword>
<dbReference type="GeneID" id="96601862"/>
<dbReference type="PROSITE" id="PS01102">
    <property type="entry name" value="ZF_DKSA_1"/>
    <property type="match status" value="1"/>
</dbReference>
<dbReference type="AlphaFoldDB" id="A0A089QH39"/>
<sequence length="139" mass="16277">MAKVQLEDGYVPSDDEPFMNDRQREYFRRKLLSWKNDILREAQDTLVALQSENENHPDLADRASSETDRAIELRARDRQRKLTGKIDAALARIEDGSYGFCEETGEPISLRRLDARPIATLSLEAQERHERRERVYRDD</sequence>
<dbReference type="RefSeq" id="WP_012322444.1">
    <property type="nucleotide sequence ID" value="NZ_CP003811.1"/>
</dbReference>
<gene>
    <name evidence="5 9" type="primary">dksA</name>
    <name evidence="9" type="ORF">MOC_6139</name>
</gene>
<dbReference type="STRING" id="693986.MOC_6139"/>
<organism evidence="9 10">
    <name type="scientific">Methylobacterium oryzae CBMB20</name>
    <dbReference type="NCBI Taxonomy" id="693986"/>
    <lineage>
        <taxon>Bacteria</taxon>
        <taxon>Pseudomonadati</taxon>
        <taxon>Pseudomonadota</taxon>
        <taxon>Alphaproteobacteria</taxon>
        <taxon>Hyphomicrobiales</taxon>
        <taxon>Methylobacteriaceae</taxon>
        <taxon>Methylobacterium</taxon>
    </lineage>
</organism>
<dbReference type="Pfam" id="PF21157">
    <property type="entry name" value="DksA_N"/>
    <property type="match status" value="1"/>
</dbReference>
<dbReference type="PANTHER" id="PTHR33823">
    <property type="entry name" value="RNA POLYMERASE-BINDING TRANSCRIPTION FACTOR DKSA-RELATED"/>
    <property type="match status" value="1"/>
</dbReference>
<keyword evidence="10" id="KW-1185">Reference proteome</keyword>
<keyword evidence="2 5" id="KW-0479">Metal-binding</keyword>
<dbReference type="HOGENOM" id="CLU_043144_2_2_5"/>
<evidence type="ECO:0000256" key="3">
    <source>
        <dbReference type="ARBA" id="ARBA00022771"/>
    </source>
</evidence>
<evidence type="ECO:0000256" key="6">
    <source>
        <dbReference type="PROSITE-ProRule" id="PRU00510"/>
    </source>
</evidence>
<feature type="domain" description="Zinc finger DksA/TraR C4-type" evidence="7">
    <location>
        <begin position="96"/>
        <end position="131"/>
    </location>
</feature>
<evidence type="ECO:0000256" key="2">
    <source>
        <dbReference type="ARBA" id="ARBA00022723"/>
    </source>
</evidence>
<dbReference type="Gene3D" id="1.20.120.910">
    <property type="entry name" value="DksA, coiled-coil domain"/>
    <property type="match status" value="1"/>
</dbReference>
<dbReference type="SUPFAM" id="SSF57716">
    <property type="entry name" value="Glucocorticoid receptor-like (DNA-binding domain)"/>
    <property type="match status" value="1"/>
</dbReference>
<dbReference type="GeneID" id="6141630"/>
<dbReference type="eggNOG" id="COG1734">
    <property type="taxonomic scope" value="Bacteria"/>
</dbReference>
<dbReference type="EMBL" id="CP003811">
    <property type="protein sequence ID" value="AIQ93894.1"/>
    <property type="molecule type" value="Genomic_DNA"/>
</dbReference>
<dbReference type="InterPro" id="IPR048489">
    <property type="entry name" value="DksA_N"/>
</dbReference>
<dbReference type="InterPro" id="IPR020458">
    <property type="entry name" value="Znf_DskA_TraR_CS"/>
</dbReference>
<comment type="similarity">
    <text evidence="5">Belongs to the DksA family.</text>
</comment>
<evidence type="ECO:0000259" key="7">
    <source>
        <dbReference type="Pfam" id="PF01258"/>
    </source>
</evidence>
<dbReference type="NCBIfam" id="TIGR02420">
    <property type="entry name" value="dksA"/>
    <property type="match status" value="1"/>
</dbReference>